<dbReference type="InterPro" id="IPR017850">
    <property type="entry name" value="Alkaline_phosphatase_core_sf"/>
</dbReference>
<keyword evidence="7" id="KW-0378">Hydrolase</keyword>
<evidence type="ECO:0000256" key="3">
    <source>
        <dbReference type="ARBA" id="ARBA00022729"/>
    </source>
</evidence>
<feature type="binding site" evidence="5">
    <location>
        <begin position="171"/>
        <end position="173"/>
    </location>
    <ligand>
        <name>substrate</name>
    </ligand>
</feature>
<dbReference type="OrthoDB" id="9771966at2"/>
<evidence type="ECO:0000256" key="6">
    <source>
        <dbReference type="SAM" id="SignalP"/>
    </source>
</evidence>
<dbReference type="Pfam" id="PF01663">
    <property type="entry name" value="Phosphodiest"/>
    <property type="match status" value="1"/>
</dbReference>
<dbReference type="KEGG" id="aagg:ETAA8_62780"/>
<dbReference type="SUPFAM" id="SSF53649">
    <property type="entry name" value="Alkaline phosphatase-like"/>
    <property type="match status" value="1"/>
</dbReference>
<dbReference type="InterPro" id="IPR026263">
    <property type="entry name" value="Alkaline_phosphatase_prok"/>
</dbReference>
<evidence type="ECO:0000313" key="8">
    <source>
        <dbReference type="Proteomes" id="UP000315017"/>
    </source>
</evidence>
<dbReference type="CDD" id="cd16016">
    <property type="entry name" value="AP-SPAP"/>
    <property type="match status" value="1"/>
</dbReference>
<organism evidence="7 8">
    <name type="scientific">Anatilimnocola aggregata</name>
    <dbReference type="NCBI Taxonomy" id="2528021"/>
    <lineage>
        <taxon>Bacteria</taxon>
        <taxon>Pseudomonadati</taxon>
        <taxon>Planctomycetota</taxon>
        <taxon>Planctomycetia</taxon>
        <taxon>Pirellulales</taxon>
        <taxon>Pirellulaceae</taxon>
        <taxon>Anatilimnocola</taxon>
    </lineage>
</organism>
<feature type="active site" description="Phosphothreonine intermediate" evidence="4">
    <location>
        <position position="90"/>
    </location>
</feature>
<accession>A0A517YLL6</accession>
<evidence type="ECO:0000256" key="4">
    <source>
        <dbReference type="PIRSR" id="PIRSR031924-50"/>
    </source>
</evidence>
<keyword evidence="1 4" id="KW-0597">Phosphoprotein</keyword>
<dbReference type="Gene3D" id="3.40.720.10">
    <property type="entry name" value="Alkaline Phosphatase, subunit A"/>
    <property type="match status" value="1"/>
</dbReference>
<feature type="binding site" evidence="5">
    <location>
        <position position="111"/>
    </location>
    <ligand>
        <name>substrate</name>
    </ligand>
</feature>
<dbReference type="PANTHER" id="PTHR10151">
    <property type="entry name" value="ECTONUCLEOTIDE PYROPHOSPHATASE/PHOSPHODIESTERASE"/>
    <property type="match status" value="1"/>
</dbReference>
<dbReference type="InterPro" id="IPR002591">
    <property type="entry name" value="Phosphodiest/P_Trfase"/>
</dbReference>
<keyword evidence="2" id="KW-0479">Metal-binding</keyword>
<dbReference type="GO" id="GO:0004035">
    <property type="term" value="F:alkaline phosphatase activity"/>
    <property type="evidence" value="ECO:0007669"/>
    <property type="project" value="UniProtKB-EC"/>
</dbReference>
<evidence type="ECO:0000256" key="5">
    <source>
        <dbReference type="PIRSR" id="PIRSR031924-51"/>
    </source>
</evidence>
<dbReference type="PANTHER" id="PTHR10151:SF120">
    <property type="entry name" value="BIS(5'-ADENOSYL)-TRIPHOSPHATASE"/>
    <property type="match status" value="1"/>
</dbReference>
<keyword evidence="3 6" id="KW-0732">Signal</keyword>
<feature type="signal peptide" evidence="6">
    <location>
        <begin position="1"/>
        <end position="21"/>
    </location>
</feature>
<dbReference type="EC" id="3.1.3.1" evidence="7"/>
<dbReference type="Gene3D" id="3.30.1360.150">
    <property type="match status" value="1"/>
</dbReference>
<name>A0A517YLL6_9BACT</name>
<dbReference type="Proteomes" id="UP000315017">
    <property type="component" value="Chromosome"/>
</dbReference>
<dbReference type="RefSeq" id="WP_145097736.1">
    <property type="nucleotide sequence ID" value="NZ_CP036274.1"/>
</dbReference>
<dbReference type="EMBL" id="CP036274">
    <property type="protein sequence ID" value="QDU31125.1"/>
    <property type="molecule type" value="Genomic_DNA"/>
</dbReference>
<evidence type="ECO:0000313" key="7">
    <source>
        <dbReference type="EMBL" id="QDU31125.1"/>
    </source>
</evidence>
<evidence type="ECO:0000256" key="1">
    <source>
        <dbReference type="ARBA" id="ARBA00022553"/>
    </source>
</evidence>
<dbReference type="GO" id="GO:0046872">
    <property type="term" value="F:metal ion binding"/>
    <property type="evidence" value="ECO:0007669"/>
    <property type="project" value="UniProtKB-KW"/>
</dbReference>
<gene>
    <name evidence="7" type="primary">pafA</name>
    <name evidence="7" type="ORF">ETAA8_62780</name>
</gene>
<feature type="chain" id="PRO_5022085519" evidence="6">
    <location>
        <begin position="22"/>
        <end position="576"/>
    </location>
</feature>
<dbReference type="PIRSF" id="PIRSF031924">
    <property type="entry name" value="Pi-irrepressible_AP"/>
    <property type="match status" value="1"/>
</dbReference>
<evidence type="ECO:0000256" key="2">
    <source>
        <dbReference type="ARBA" id="ARBA00022723"/>
    </source>
</evidence>
<proteinExistence type="predicted"/>
<keyword evidence="8" id="KW-1185">Reference proteome</keyword>
<dbReference type="AlphaFoldDB" id="A0A517YLL6"/>
<reference evidence="7 8" key="1">
    <citation type="submission" date="2019-02" db="EMBL/GenBank/DDBJ databases">
        <title>Deep-cultivation of Planctomycetes and their phenomic and genomic characterization uncovers novel biology.</title>
        <authorList>
            <person name="Wiegand S."/>
            <person name="Jogler M."/>
            <person name="Boedeker C."/>
            <person name="Pinto D."/>
            <person name="Vollmers J."/>
            <person name="Rivas-Marin E."/>
            <person name="Kohn T."/>
            <person name="Peeters S.H."/>
            <person name="Heuer A."/>
            <person name="Rast P."/>
            <person name="Oberbeckmann S."/>
            <person name="Bunk B."/>
            <person name="Jeske O."/>
            <person name="Meyerdierks A."/>
            <person name="Storesund J.E."/>
            <person name="Kallscheuer N."/>
            <person name="Luecker S."/>
            <person name="Lage O.M."/>
            <person name="Pohl T."/>
            <person name="Merkel B.J."/>
            <person name="Hornburger P."/>
            <person name="Mueller R.-W."/>
            <person name="Bruemmer F."/>
            <person name="Labrenz M."/>
            <person name="Spormann A.M."/>
            <person name="Op den Camp H."/>
            <person name="Overmann J."/>
            <person name="Amann R."/>
            <person name="Jetten M.S.M."/>
            <person name="Mascher T."/>
            <person name="Medema M.H."/>
            <person name="Devos D.P."/>
            <person name="Kaster A.-K."/>
            <person name="Ovreas L."/>
            <person name="Rohde M."/>
            <person name="Galperin M.Y."/>
            <person name="Jogler C."/>
        </authorList>
    </citation>
    <scope>NUCLEOTIDE SEQUENCE [LARGE SCALE GENOMIC DNA]</scope>
    <source>
        <strain evidence="7 8">ETA_A8</strain>
    </source>
</reference>
<sequence length="576" mass="63708" precursor="true">MLAFTRLFPAAAVLFGLIAAADLRVSNAQPAAPTGPKLLVVVSVDQFCQDYLIRFQDNFPLLASDSLFRNVLQGGAYFPNCHHAHAFTITAPGHAVQLTGTYPGTNGVIENDWFDRETGKTRYCVSDPTVEVVGLPAGKPMSPRVLLVDTVGDRLKIATGGKGKVFGVAIKDRASILMTGHKADCAFWLEKNQWVTSTYYRSDLPGYMRNLNNSKAVEQFRGKVWDLLLTRDRYHNNGHDDNPFENPPTGWTAAFPHKMAKVGELTPDKYGDHVLFSHFGNEYTLLAARQIIEHEKLGADEIPDLLAINFSSNDYVGHAFGPLSLEVEDITYRTDRQLAEFVKYLDDQVGKGRWTLALTADHGVAPIPEMVAERLQDGEQALPAKRNPIGDLNVVREKLEALLRDELKIAATSPKVILDLDANQVYLNYDHPALTLSQLVKARQLVRDWLLKLPYVAAVATREELLGGGSARLLQQMRLSFNPARSGDVLFCYTPYSIPGYSTTAKPKGTTHGSPWHYDTHVPLLLLGQGIIPGRYDRRISPAYLAPTASRLLGVDSPSGCEVDPLHEVLQPVKKF</sequence>
<protein>
    <submittedName>
        <fullName evidence="7">Alkaline phosphatase PafA</fullName>
        <ecNumber evidence="7">3.1.3.1</ecNumber>
    </submittedName>
</protein>